<sequence>MALITYQIQGPYPTFSLSPESWTRRINLRSSVAFQLMDRTGTCVPLKRRFSLRGEPINLSKGKPLQVLAFKGNAQNEESNRSDSCSKFNKSPVQFSRTQEEREEMIGDAHDTQTHPISYASADREGTVTVQKLFRKWLLILRTQTSSQANESLGESLTPSETSEGQIVTPRAETKQLVKSVVMYFLRLDAAISLPLLIFIPFYLGVRVVYGAEVTKELTPMWVLGPLIIALYVKIVQGLYSSYVLCFMYTGRLVKKVPSVYNYIAKGELKEYLWARFWKPIEDMKKLDYKDFLVRKLKQLQEWAVEKYLDFVESIWPYYCRTIRFLKKANLI</sequence>
<dbReference type="EMBL" id="JANAVB010005597">
    <property type="protein sequence ID" value="KAJ6846829.1"/>
    <property type="molecule type" value="Genomic_DNA"/>
</dbReference>
<feature type="region of interest" description="Disordered" evidence="1">
    <location>
        <begin position="74"/>
        <end position="101"/>
    </location>
</feature>
<dbReference type="Proteomes" id="UP001140949">
    <property type="component" value="Unassembled WGS sequence"/>
</dbReference>
<dbReference type="EMBL" id="JANAVB010041424">
    <property type="protein sequence ID" value="KAJ6796019.1"/>
    <property type="molecule type" value="Genomic_DNA"/>
</dbReference>
<dbReference type="PANTHER" id="PTHR48223:SF1">
    <property type="entry name" value="ABC TRANSMEMBRANE TYPE-1 DOMAIN-CONTAINING PROTEIN"/>
    <property type="match status" value="1"/>
</dbReference>
<evidence type="ECO:0000256" key="1">
    <source>
        <dbReference type="SAM" id="MobiDB-lite"/>
    </source>
</evidence>
<evidence type="ECO:0000313" key="3">
    <source>
        <dbReference type="EMBL" id="KAJ6796019.1"/>
    </source>
</evidence>
<dbReference type="EMBL" id="JANAVB010033418">
    <property type="protein sequence ID" value="KAJ6808301.1"/>
    <property type="molecule type" value="Genomic_DNA"/>
</dbReference>
<feature type="transmembrane region" description="Helical" evidence="2">
    <location>
        <begin position="181"/>
        <end position="204"/>
    </location>
</feature>
<keyword evidence="2" id="KW-1133">Transmembrane helix</keyword>
<dbReference type="AlphaFoldDB" id="A0AAX6I0Q8"/>
<keyword evidence="6" id="KW-1185">Reference proteome</keyword>
<proteinExistence type="predicted"/>
<organism evidence="5 6">
    <name type="scientific">Iris pallida</name>
    <name type="common">Sweet iris</name>
    <dbReference type="NCBI Taxonomy" id="29817"/>
    <lineage>
        <taxon>Eukaryota</taxon>
        <taxon>Viridiplantae</taxon>
        <taxon>Streptophyta</taxon>
        <taxon>Embryophyta</taxon>
        <taxon>Tracheophyta</taxon>
        <taxon>Spermatophyta</taxon>
        <taxon>Magnoliopsida</taxon>
        <taxon>Liliopsida</taxon>
        <taxon>Asparagales</taxon>
        <taxon>Iridaceae</taxon>
        <taxon>Iridoideae</taxon>
        <taxon>Irideae</taxon>
        <taxon>Iris</taxon>
    </lineage>
</organism>
<feature type="transmembrane region" description="Helical" evidence="2">
    <location>
        <begin position="224"/>
        <end position="246"/>
    </location>
</feature>
<evidence type="ECO:0000313" key="5">
    <source>
        <dbReference type="EMBL" id="KAJ6846829.1"/>
    </source>
</evidence>
<evidence type="ECO:0000313" key="6">
    <source>
        <dbReference type="Proteomes" id="UP001140949"/>
    </source>
</evidence>
<comment type="caution">
    <text evidence="5">The sequence shown here is derived from an EMBL/GenBank/DDBJ whole genome shotgun (WGS) entry which is preliminary data.</text>
</comment>
<reference evidence="5" key="1">
    <citation type="journal article" date="2023" name="GigaByte">
        <title>Genome assembly of the bearded iris, Iris pallida Lam.</title>
        <authorList>
            <person name="Bruccoleri R.E."/>
            <person name="Oakeley E.J."/>
            <person name="Faust A.M.E."/>
            <person name="Altorfer M."/>
            <person name="Dessus-Babus S."/>
            <person name="Burckhardt D."/>
            <person name="Oertli M."/>
            <person name="Naumann U."/>
            <person name="Petersen F."/>
            <person name="Wong J."/>
        </authorList>
    </citation>
    <scope>NUCLEOTIDE SEQUENCE</scope>
    <source>
        <strain evidence="5">GSM-AAB239-AS_SAM_17_03QT</strain>
    </source>
</reference>
<dbReference type="PANTHER" id="PTHR48223">
    <property type="entry name" value="DEFECTIVE 2759, PUTATIVE ISOFORM 1-RELATED"/>
    <property type="match status" value="1"/>
</dbReference>
<keyword evidence="2" id="KW-0472">Membrane</keyword>
<name>A0AAX6I0Q8_IRIPA</name>
<gene>
    <name evidence="4" type="ORF">M6B38_168000</name>
    <name evidence="3" type="ORF">M6B38_223325</name>
    <name evidence="5" type="ORF">M6B38_283480</name>
</gene>
<feature type="compositionally biased region" description="Polar residues" evidence="1">
    <location>
        <begin position="74"/>
        <end position="97"/>
    </location>
</feature>
<protein>
    <recommendedName>
        <fullName evidence="7">Embryo defective 2759</fullName>
    </recommendedName>
</protein>
<evidence type="ECO:0000256" key="2">
    <source>
        <dbReference type="SAM" id="Phobius"/>
    </source>
</evidence>
<keyword evidence="2" id="KW-0812">Transmembrane</keyword>
<accession>A0AAX6I0Q8</accession>
<evidence type="ECO:0000313" key="4">
    <source>
        <dbReference type="EMBL" id="KAJ6808301.1"/>
    </source>
</evidence>
<reference evidence="5" key="2">
    <citation type="submission" date="2023-04" db="EMBL/GenBank/DDBJ databases">
        <authorList>
            <person name="Bruccoleri R.E."/>
            <person name="Oakeley E.J."/>
            <person name="Faust A.-M."/>
            <person name="Dessus-Babus S."/>
            <person name="Altorfer M."/>
            <person name="Burckhardt D."/>
            <person name="Oertli M."/>
            <person name="Naumann U."/>
            <person name="Petersen F."/>
            <person name="Wong J."/>
        </authorList>
    </citation>
    <scope>NUCLEOTIDE SEQUENCE</scope>
    <source>
        <strain evidence="5">GSM-AAB239-AS_SAM_17_03QT</strain>
        <tissue evidence="5">Leaf</tissue>
    </source>
</reference>
<evidence type="ECO:0008006" key="7">
    <source>
        <dbReference type="Google" id="ProtNLM"/>
    </source>
</evidence>